<evidence type="ECO:0000256" key="2">
    <source>
        <dbReference type="ARBA" id="ARBA00023015"/>
    </source>
</evidence>
<dbReference type="InterPro" id="IPR003340">
    <property type="entry name" value="B3_DNA-bd"/>
</dbReference>
<feature type="domain" description="TF-B3" evidence="6">
    <location>
        <begin position="5"/>
        <end position="106"/>
    </location>
</feature>
<comment type="caution">
    <text evidence="7">The sequence shown here is derived from an EMBL/GenBank/DDBJ whole genome shotgun (WGS) entry which is preliminary data.</text>
</comment>
<proteinExistence type="predicted"/>
<evidence type="ECO:0000259" key="6">
    <source>
        <dbReference type="PROSITE" id="PS50863"/>
    </source>
</evidence>
<dbReference type="CDD" id="cd10017">
    <property type="entry name" value="B3_DNA"/>
    <property type="match status" value="1"/>
</dbReference>
<dbReference type="EMBL" id="SMMG02000008">
    <property type="protein sequence ID" value="KAA3463352.1"/>
    <property type="molecule type" value="Genomic_DNA"/>
</dbReference>
<evidence type="ECO:0000256" key="5">
    <source>
        <dbReference type="ARBA" id="ARBA00023242"/>
    </source>
</evidence>
<sequence length="238" mass="26445">MVATKMFSKLLTETDIKKRLAIPVKILPSLPGFNGSHAIRIQLMYGTRIWPIVCTVRKQGYKKPVFSGGLWRNFVICNSFNVGDRITMFKVQYEDGSCLYRVEVEKLADSNQYGDLQLHKASDVPIKQEGVIPIMELPTVTNDTFVYHVIAKPPVRIFGTNTTDEMKCLGDSKDTDMGEPPLLSPYMAKGEREINLFGITEGGANVTAYSGEACCCNIITDQRLSLDLTLAPPNMEGV</sequence>
<dbReference type="GO" id="GO:0005634">
    <property type="term" value="C:nucleus"/>
    <property type="evidence" value="ECO:0007669"/>
    <property type="project" value="UniProtKB-SubCell"/>
</dbReference>
<keyword evidence="3" id="KW-0238">DNA-binding</keyword>
<dbReference type="GO" id="GO:0003677">
    <property type="term" value="F:DNA binding"/>
    <property type="evidence" value="ECO:0007669"/>
    <property type="project" value="UniProtKB-KW"/>
</dbReference>
<dbReference type="SUPFAM" id="SSF101936">
    <property type="entry name" value="DNA-binding pseudobarrel domain"/>
    <property type="match status" value="1"/>
</dbReference>
<evidence type="ECO:0000256" key="1">
    <source>
        <dbReference type="ARBA" id="ARBA00004123"/>
    </source>
</evidence>
<organism evidence="7 8">
    <name type="scientific">Gossypium australe</name>
    <dbReference type="NCBI Taxonomy" id="47621"/>
    <lineage>
        <taxon>Eukaryota</taxon>
        <taxon>Viridiplantae</taxon>
        <taxon>Streptophyta</taxon>
        <taxon>Embryophyta</taxon>
        <taxon>Tracheophyta</taxon>
        <taxon>Spermatophyta</taxon>
        <taxon>Magnoliopsida</taxon>
        <taxon>eudicotyledons</taxon>
        <taxon>Gunneridae</taxon>
        <taxon>Pentapetalae</taxon>
        <taxon>rosids</taxon>
        <taxon>malvids</taxon>
        <taxon>Malvales</taxon>
        <taxon>Malvaceae</taxon>
        <taxon>Malvoideae</taxon>
        <taxon>Gossypium</taxon>
    </lineage>
</organism>
<evidence type="ECO:0000256" key="3">
    <source>
        <dbReference type="ARBA" id="ARBA00023125"/>
    </source>
</evidence>
<evidence type="ECO:0000313" key="7">
    <source>
        <dbReference type="EMBL" id="KAA3463352.1"/>
    </source>
</evidence>
<dbReference type="Gene3D" id="2.40.330.10">
    <property type="entry name" value="DNA-binding pseudobarrel domain"/>
    <property type="match status" value="1"/>
</dbReference>
<keyword evidence="2" id="KW-0805">Transcription regulation</keyword>
<keyword evidence="5" id="KW-0539">Nucleus</keyword>
<dbReference type="InterPro" id="IPR015300">
    <property type="entry name" value="DNA-bd_pseudobarrel_sf"/>
</dbReference>
<accession>A0A5B6V2K4</accession>
<dbReference type="AlphaFoldDB" id="A0A5B6V2K4"/>
<reference evidence="8" key="1">
    <citation type="journal article" date="2019" name="Plant Biotechnol. J.">
        <title>Genome sequencing of the Australian wild diploid species Gossypium australe highlights disease resistance and delayed gland morphogenesis.</title>
        <authorList>
            <person name="Cai Y."/>
            <person name="Cai X."/>
            <person name="Wang Q."/>
            <person name="Wang P."/>
            <person name="Zhang Y."/>
            <person name="Cai C."/>
            <person name="Xu Y."/>
            <person name="Wang K."/>
            <person name="Zhou Z."/>
            <person name="Wang C."/>
            <person name="Geng S."/>
            <person name="Li B."/>
            <person name="Dong Q."/>
            <person name="Hou Y."/>
            <person name="Wang H."/>
            <person name="Ai P."/>
            <person name="Liu Z."/>
            <person name="Yi F."/>
            <person name="Sun M."/>
            <person name="An G."/>
            <person name="Cheng J."/>
            <person name="Zhang Y."/>
            <person name="Shi Q."/>
            <person name="Xie Y."/>
            <person name="Shi X."/>
            <person name="Chang Y."/>
            <person name="Huang F."/>
            <person name="Chen Y."/>
            <person name="Hong S."/>
            <person name="Mi L."/>
            <person name="Sun Q."/>
            <person name="Zhang L."/>
            <person name="Zhou B."/>
            <person name="Peng R."/>
            <person name="Zhang X."/>
            <person name="Liu F."/>
        </authorList>
    </citation>
    <scope>NUCLEOTIDE SEQUENCE [LARGE SCALE GENOMIC DNA]</scope>
    <source>
        <strain evidence="8">cv. PA1801</strain>
    </source>
</reference>
<comment type="subcellular location">
    <subcellularLocation>
        <location evidence="1">Nucleus</location>
    </subcellularLocation>
</comment>
<keyword evidence="8" id="KW-1185">Reference proteome</keyword>
<evidence type="ECO:0000256" key="4">
    <source>
        <dbReference type="ARBA" id="ARBA00023163"/>
    </source>
</evidence>
<gene>
    <name evidence="7" type="ORF">EPI10_007705</name>
</gene>
<protein>
    <submittedName>
        <fullName evidence="7">Replicase polyprotein 1ab</fullName>
    </submittedName>
</protein>
<dbReference type="Proteomes" id="UP000325315">
    <property type="component" value="Unassembled WGS sequence"/>
</dbReference>
<name>A0A5B6V2K4_9ROSI</name>
<keyword evidence="4" id="KW-0804">Transcription</keyword>
<dbReference type="OrthoDB" id="1002319at2759"/>
<evidence type="ECO:0000313" key="8">
    <source>
        <dbReference type="Proteomes" id="UP000325315"/>
    </source>
</evidence>
<dbReference type="PROSITE" id="PS50863">
    <property type="entry name" value="B3"/>
    <property type="match status" value="1"/>
</dbReference>